<organism evidence="1 2">
    <name type="scientific">Caerostris extrusa</name>
    <name type="common">Bark spider</name>
    <name type="synonym">Caerostris bankana</name>
    <dbReference type="NCBI Taxonomy" id="172846"/>
    <lineage>
        <taxon>Eukaryota</taxon>
        <taxon>Metazoa</taxon>
        <taxon>Ecdysozoa</taxon>
        <taxon>Arthropoda</taxon>
        <taxon>Chelicerata</taxon>
        <taxon>Arachnida</taxon>
        <taxon>Araneae</taxon>
        <taxon>Araneomorphae</taxon>
        <taxon>Entelegynae</taxon>
        <taxon>Araneoidea</taxon>
        <taxon>Araneidae</taxon>
        <taxon>Caerostris</taxon>
    </lineage>
</organism>
<gene>
    <name evidence="1" type="ORF">CEXT_596981</name>
</gene>
<evidence type="ECO:0000313" key="1">
    <source>
        <dbReference type="EMBL" id="GIY57391.1"/>
    </source>
</evidence>
<dbReference type="EMBL" id="BPLR01012901">
    <property type="protein sequence ID" value="GIY57391.1"/>
    <property type="molecule type" value="Genomic_DNA"/>
</dbReference>
<dbReference type="AlphaFoldDB" id="A0AAV4UI00"/>
<protein>
    <submittedName>
        <fullName evidence="1">Uncharacterized protein</fullName>
    </submittedName>
</protein>
<reference evidence="1 2" key="1">
    <citation type="submission" date="2021-06" db="EMBL/GenBank/DDBJ databases">
        <title>Caerostris extrusa draft genome.</title>
        <authorList>
            <person name="Kono N."/>
            <person name="Arakawa K."/>
        </authorList>
    </citation>
    <scope>NUCLEOTIDE SEQUENCE [LARGE SCALE GENOMIC DNA]</scope>
</reference>
<accession>A0AAV4UI00</accession>
<proteinExistence type="predicted"/>
<dbReference type="Proteomes" id="UP001054945">
    <property type="component" value="Unassembled WGS sequence"/>
</dbReference>
<comment type="caution">
    <text evidence="1">The sequence shown here is derived from an EMBL/GenBank/DDBJ whole genome shotgun (WGS) entry which is preliminary data.</text>
</comment>
<name>A0AAV4UI00_CAEEX</name>
<evidence type="ECO:0000313" key="2">
    <source>
        <dbReference type="Proteomes" id="UP001054945"/>
    </source>
</evidence>
<sequence length="87" mass="10126">MQMNARAISCRRTFKKDIGRETTTKNVHTLQLPLTFARMDWHPHHHITEDMPEACLKNSRHKKNNGHNNFISVANTYIAVILTDSNR</sequence>
<keyword evidence="2" id="KW-1185">Reference proteome</keyword>